<accession>A0ABT3IF86</accession>
<keyword evidence="2" id="KW-1185">Reference proteome</keyword>
<dbReference type="RefSeq" id="WP_264727101.1">
    <property type="nucleotide sequence ID" value="NZ_JAPDNR010000001.1"/>
</dbReference>
<evidence type="ECO:0008006" key="3">
    <source>
        <dbReference type="Google" id="ProtNLM"/>
    </source>
</evidence>
<dbReference type="PROSITE" id="PS51257">
    <property type="entry name" value="PROKAR_LIPOPROTEIN"/>
    <property type="match status" value="1"/>
</dbReference>
<evidence type="ECO:0000313" key="2">
    <source>
        <dbReference type="Proteomes" id="UP001207742"/>
    </source>
</evidence>
<sequence length="270" mass="30802">MKKLTIIFLALALTSCLKPTPTPYPQYPGLKIISWKGTSIAAPNDGPDSVRFTYNRKGNPIRVERAHTSTGITQYQLRYDQQDRLRVLINSTIGAEAIGDIFDEWHQYYYDKQQRIALDSVYVFGRIGPHGPIPRSGNQVDLGYVITFAYDSLNRIVQVTRKVGGHATNATISTYHYNQHGNAYWINEQRPYGEPALNTYPVYDDKFNPHRLHPVWQFIDQDYSTNNPFIAVGYNKLGLPTSVPIPPKTTPSFYFGLFGFITIDHIKYGY</sequence>
<dbReference type="Proteomes" id="UP001207742">
    <property type="component" value="Unassembled WGS sequence"/>
</dbReference>
<gene>
    <name evidence="1" type="ORF">OL497_01580</name>
</gene>
<name>A0ABT3IF86_9BACT</name>
<protein>
    <recommendedName>
        <fullName evidence="3">YD repeat-containing protein</fullName>
    </recommendedName>
</protein>
<proteinExistence type="predicted"/>
<organism evidence="1 2">
    <name type="scientific">Chitinophaga nivalis</name>
    <dbReference type="NCBI Taxonomy" id="2991709"/>
    <lineage>
        <taxon>Bacteria</taxon>
        <taxon>Pseudomonadati</taxon>
        <taxon>Bacteroidota</taxon>
        <taxon>Chitinophagia</taxon>
        <taxon>Chitinophagales</taxon>
        <taxon>Chitinophagaceae</taxon>
        <taxon>Chitinophaga</taxon>
    </lineage>
</organism>
<dbReference type="Gene3D" id="2.180.10.10">
    <property type="entry name" value="RHS repeat-associated core"/>
    <property type="match status" value="1"/>
</dbReference>
<dbReference type="EMBL" id="JAPDNS010000001">
    <property type="protein sequence ID" value="MCW3482571.1"/>
    <property type="molecule type" value="Genomic_DNA"/>
</dbReference>
<evidence type="ECO:0000313" key="1">
    <source>
        <dbReference type="EMBL" id="MCW3482571.1"/>
    </source>
</evidence>
<comment type="caution">
    <text evidence="1">The sequence shown here is derived from an EMBL/GenBank/DDBJ whole genome shotgun (WGS) entry which is preliminary data.</text>
</comment>
<reference evidence="1 2" key="1">
    <citation type="submission" date="2022-10" db="EMBL/GenBank/DDBJ databases">
        <title>Chitinophaga nivalis PC15 sp. nov., isolated from Pyeongchang county, South Korea.</title>
        <authorList>
            <person name="Trinh H.N."/>
        </authorList>
    </citation>
    <scope>NUCLEOTIDE SEQUENCE [LARGE SCALE GENOMIC DNA]</scope>
    <source>
        <strain evidence="1 2">PC14</strain>
    </source>
</reference>